<name>E0XYY3_9DELT</name>
<reference evidence="1" key="1">
    <citation type="journal article" date="2011" name="Environ. Microbiol.">
        <title>Time-series analyses of Monterey Bay coastal microbial picoplankton using a 'genome proxy' microarray.</title>
        <authorList>
            <person name="Rich V.I."/>
            <person name="Pham V.D."/>
            <person name="Eppley J."/>
            <person name="Shi Y."/>
            <person name="DeLong E.F."/>
        </authorList>
    </citation>
    <scope>NUCLEOTIDE SEQUENCE</scope>
</reference>
<dbReference type="AlphaFoldDB" id="E0XYY3"/>
<organism evidence="1">
    <name type="scientific">uncultured delta proteobacterium HF0770_45N15</name>
    <dbReference type="NCBI Taxonomy" id="710835"/>
    <lineage>
        <taxon>Bacteria</taxon>
        <taxon>Deltaproteobacteria</taxon>
        <taxon>environmental samples</taxon>
    </lineage>
</organism>
<proteinExistence type="predicted"/>
<sequence length="95" mass="10525">MRQLQGPPHPDSVIGSRVSHLSILNSREDLAYSCRDVPDVMHARATLLLHVGKPSLLQFLRIVLKTQLAAGKNQTLNLLVGRPEVHRYGGVHSRS</sequence>
<evidence type="ECO:0000313" key="1">
    <source>
        <dbReference type="EMBL" id="ADI19625.1"/>
    </source>
</evidence>
<accession>E0XYY3</accession>
<dbReference type="EMBL" id="GU474928">
    <property type="protein sequence ID" value="ADI19625.1"/>
    <property type="molecule type" value="Genomic_DNA"/>
</dbReference>
<protein>
    <submittedName>
        <fullName evidence="1">Uncharacterized protein</fullName>
    </submittedName>
</protein>